<protein>
    <submittedName>
        <fullName evidence="3">Flp pilus assembly protein CpaB</fullName>
    </submittedName>
</protein>
<comment type="caution">
    <text evidence="3">The sequence shown here is derived from an EMBL/GenBank/DDBJ whole genome shotgun (WGS) entry which is preliminary data.</text>
</comment>
<proteinExistence type="predicted"/>
<dbReference type="Proteomes" id="UP001165368">
    <property type="component" value="Unassembled WGS sequence"/>
</dbReference>
<dbReference type="Pfam" id="PF16976">
    <property type="entry name" value="RcpC"/>
    <property type="match status" value="1"/>
</dbReference>
<dbReference type="EMBL" id="JAKLTQ010000003">
    <property type="protein sequence ID" value="MCG2621613.1"/>
    <property type="molecule type" value="Genomic_DNA"/>
</dbReference>
<dbReference type="NCBIfam" id="TIGR03177">
    <property type="entry name" value="pilus_cpaB"/>
    <property type="match status" value="1"/>
</dbReference>
<evidence type="ECO:0000256" key="1">
    <source>
        <dbReference type="SAM" id="MobiDB-lite"/>
    </source>
</evidence>
<organism evidence="3 4">
    <name type="scientific">Arthrobacter hankyongi</name>
    <dbReference type="NCBI Taxonomy" id="2904801"/>
    <lineage>
        <taxon>Bacteria</taxon>
        <taxon>Bacillati</taxon>
        <taxon>Actinomycetota</taxon>
        <taxon>Actinomycetes</taxon>
        <taxon>Micrococcales</taxon>
        <taxon>Micrococcaceae</taxon>
        <taxon>Arthrobacter</taxon>
    </lineage>
</organism>
<dbReference type="SMART" id="SM00858">
    <property type="entry name" value="SAF"/>
    <property type="match status" value="1"/>
</dbReference>
<name>A0ABS9L4W5_9MICC</name>
<reference evidence="3" key="1">
    <citation type="submission" date="2022-01" db="EMBL/GenBank/DDBJ databases">
        <authorList>
            <person name="Jo J.-H."/>
            <person name="Im W.-T."/>
        </authorList>
    </citation>
    <scope>NUCLEOTIDE SEQUENCE</scope>
    <source>
        <strain evidence="3">I2-34</strain>
    </source>
</reference>
<feature type="domain" description="SAF" evidence="2">
    <location>
        <begin position="40"/>
        <end position="104"/>
    </location>
</feature>
<dbReference type="InterPro" id="IPR031571">
    <property type="entry name" value="RcpC_dom"/>
</dbReference>
<feature type="region of interest" description="Disordered" evidence="1">
    <location>
        <begin position="235"/>
        <end position="254"/>
    </location>
</feature>
<evidence type="ECO:0000313" key="4">
    <source>
        <dbReference type="Proteomes" id="UP001165368"/>
    </source>
</evidence>
<dbReference type="CDD" id="cd11614">
    <property type="entry name" value="SAF_CpaB_FlgA_like"/>
    <property type="match status" value="1"/>
</dbReference>
<evidence type="ECO:0000259" key="2">
    <source>
        <dbReference type="SMART" id="SM00858"/>
    </source>
</evidence>
<dbReference type="InterPro" id="IPR013974">
    <property type="entry name" value="SAF"/>
</dbReference>
<dbReference type="InterPro" id="IPR017592">
    <property type="entry name" value="Pilus_assmbl_Flp-typ_CpaB"/>
</dbReference>
<gene>
    <name evidence="3" type="primary">cpaB</name>
    <name evidence="3" type="ORF">LVY72_06745</name>
</gene>
<sequence>MKTRLLGGIAAALLAIIGTVLLVVYVQNADRRAAAGMQPVDVLIVQDRIAAGTPVDKLGSAVKLESVPSAAVPAGAVSKLSDQKGKVTSVELQPGEQVLASRLVSPNEVTVPGTVAAPEGKQEITLLLEPERLVGGRLAAGDTVGVFISVETEKEVPANALQPEMRGFKEFTDLKFRKVLVTSVQQAPSDSGAKNSEQQSVPMPSGSAFVTLAVTDAEASKLVFAAEFGKIWLSKDPESATNSNPPVSTLAEVF</sequence>
<keyword evidence="4" id="KW-1185">Reference proteome</keyword>
<dbReference type="RefSeq" id="WP_237819000.1">
    <property type="nucleotide sequence ID" value="NZ_JAKLTQ010000003.1"/>
</dbReference>
<accession>A0ABS9L4W5</accession>
<evidence type="ECO:0000313" key="3">
    <source>
        <dbReference type="EMBL" id="MCG2621613.1"/>
    </source>
</evidence>